<dbReference type="VEuPathDB" id="FungiDB:MYCFIDRAFT_175525"/>
<reference evidence="2 3" key="1">
    <citation type="journal article" date="2012" name="PLoS Pathog.">
        <title>Diverse lifestyles and strategies of plant pathogenesis encoded in the genomes of eighteen Dothideomycetes fungi.</title>
        <authorList>
            <person name="Ohm R.A."/>
            <person name="Feau N."/>
            <person name="Henrissat B."/>
            <person name="Schoch C.L."/>
            <person name="Horwitz B.A."/>
            <person name="Barry K.W."/>
            <person name="Condon B.J."/>
            <person name="Copeland A.C."/>
            <person name="Dhillon B."/>
            <person name="Glaser F."/>
            <person name="Hesse C.N."/>
            <person name="Kosti I."/>
            <person name="LaButti K."/>
            <person name="Lindquist E.A."/>
            <person name="Lucas S."/>
            <person name="Salamov A.A."/>
            <person name="Bradshaw R.E."/>
            <person name="Ciuffetti L."/>
            <person name="Hamelin R.C."/>
            <person name="Kema G.H.J."/>
            <person name="Lawrence C."/>
            <person name="Scott J.A."/>
            <person name="Spatafora J.W."/>
            <person name="Turgeon B.G."/>
            <person name="de Wit P.J.G.M."/>
            <person name="Zhong S."/>
            <person name="Goodwin S.B."/>
            <person name="Grigoriev I.V."/>
        </authorList>
    </citation>
    <scope>NUCLEOTIDE SEQUENCE [LARGE SCALE GENOMIC DNA]</scope>
    <source>
        <strain evidence="2 3">CIRAD86</strain>
    </source>
</reference>
<organism evidence="2 3">
    <name type="scientific">Pseudocercospora fijiensis (strain CIRAD86)</name>
    <name type="common">Black leaf streak disease fungus</name>
    <name type="synonym">Mycosphaerella fijiensis</name>
    <dbReference type="NCBI Taxonomy" id="383855"/>
    <lineage>
        <taxon>Eukaryota</taxon>
        <taxon>Fungi</taxon>
        <taxon>Dikarya</taxon>
        <taxon>Ascomycota</taxon>
        <taxon>Pezizomycotina</taxon>
        <taxon>Dothideomycetes</taxon>
        <taxon>Dothideomycetidae</taxon>
        <taxon>Mycosphaerellales</taxon>
        <taxon>Mycosphaerellaceae</taxon>
        <taxon>Pseudocercospora</taxon>
    </lineage>
</organism>
<dbReference type="KEGG" id="pfj:MYCFIDRAFT_175525"/>
<keyword evidence="3" id="KW-1185">Reference proteome</keyword>
<dbReference type="InterPro" id="IPR036397">
    <property type="entry name" value="RNaseH_sf"/>
</dbReference>
<gene>
    <name evidence="2" type="ORF">MYCFIDRAFT_175525</name>
</gene>
<dbReference type="RefSeq" id="XP_007927447.1">
    <property type="nucleotide sequence ID" value="XM_007929256.1"/>
</dbReference>
<dbReference type="GeneID" id="19333396"/>
<evidence type="ECO:0000256" key="1">
    <source>
        <dbReference type="SAM" id="MobiDB-lite"/>
    </source>
</evidence>
<dbReference type="AlphaFoldDB" id="M2YW53"/>
<dbReference type="GO" id="GO:0003676">
    <property type="term" value="F:nucleic acid binding"/>
    <property type="evidence" value="ECO:0007669"/>
    <property type="project" value="InterPro"/>
</dbReference>
<sequence length="169" mass="18833">MHHEKPFDTGTTTIVLDQLRDVDEPEESLDDFAALDDAAEQKYDTQAQEKNDKPPPEYVSDNQSLLQDTRAAKPSIVIGDEGHHFKNKFALQSDSWAGSSGARQPGLAFLVDKLLGEAIQSGGEHSPVEDADATRKIDQLRYGYDLVAEARKGRVGRSRERRRPDEVKD</sequence>
<protein>
    <submittedName>
        <fullName evidence="2">Uncharacterized protein</fullName>
    </submittedName>
</protein>
<feature type="compositionally biased region" description="Basic and acidic residues" evidence="1">
    <location>
        <begin position="39"/>
        <end position="55"/>
    </location>
</feature>
<dbReference type="EMBL" id="KB446559">
    <property type="protein sequence ID" value="EME81950.1"/>
    <property type="molecule type" value="Genomic_DNA"/>
</dbReference>
<name>M2YW53_PSEFD</name>
<feature type="region of interest" description="Disordered" evidence="1">
    <location>
        <begin position="1"/>
        <end position="71"/>
    </location>
</feature>
<evidence type="ECO:0000313" key="2">
    <source>
        <dbReference type="EMBL" id="EME81950.1"/>
    </source>
</evidence>
<dbReference type="HOGENOM" id="CLU_1579220_0_0_1"/>
<evidence type="ECO:0000313" key="3">
    <source>
        <dbReference type="Proteomes" id="UP000016932"/>
    </source>
</evidence>
<proteinExistence type="predicted"/>
<accession>M2YW53</accession>
<feature type="compositionally biased region" description="Acidic residues" evidence="1">
    <location>
        <begin position="23"/>
        <end position="38"/>
    </location>
</feature>
<dbReference type="Gene3D" id="3.30.420.10">
    <property type="entry name" value="Ribonuclease H-like superfamily/Ribonuclease H"/>
    <property type="match status" value="1"/>
</dbReference>
<dbReference type="Proteomes" id="UP000016932">
    <property type="component" value="Unassembled WGS sequence"/>
</dbReference>